<protein>
    <submittedName>
        <fullName evidence="2">Nuclease HARBI1</fullName>
    </submittedName>
</protein>
<dbReference type="EMBL" id="SMOL01000331">
    <property type="protein sequence ID" value="KAB2620452.1"/>
    <property type="molecule type" value="Genomic_DNA"/>
</dbReference>
<evidence type="ECO:0000313" key="3">
    <source>
        <dbReference type="Proteomes" id="UP000327157"/>
    </source>
</evidence>
<evidence type="ECO:0000313" key="2">
    <source>
        <dbReference type="EMBL" id="KAB2620452.1"/>
    </source>
</evidence>
<keyword evidence="3" id="KW-1185">Reference proteome</keyword>
<feature type="region of interest" description="Disordered" evidence="1">
    <location>
        <begin position="247"/>
        <end position="268"/>
    </location>
</feature>
<reference evidence="2 3" key="1">
    <citation type="submission" date="2019-09" db="EMBL/GenBank/DDBJ databases">
        <authorList>
            <person name="Ou C."/>
        </authorList>
    </citation>
    <scope>NUCLEOTIDE SEQUENCE [LARGE SCALE GENOMIC DNA]</scope>
    <source>
        <strain evidence="2">S2</strain>
        <tissue evidence="2">Leaf</tissue>
    </source>
</reference>
<comment type="caution">
    <text evidence="2">The sequence shown here is derived from an EMBL/GenBank/DDBJ whole genome shotgun (WGS) entry which is preliminary data.</text>
</comment>
<dbReference type="AlphaFoldDB" id="A0A5N5H2Y9"/>
<sequence>MGRASHSHRVIQAMAQICRPSHSGNLDRSRQRRGMELLDDYFVPNSAFPDTYFRRHAFGAMGLLPKQKIIVALQMLAYGAFADQVDEITRMGKSTILESLMRFCEAIESIYIVEYLRKPTNMDLERLLKKAEMRGFPGMIGSIDWPQALGLAILHGPGTRASTFTRACPRWSRSTGPRAPFLSPVPRATAHAGLALSALEDTSELSAIDTEGKVTHEEFEVRGGLFVVAENLLVLFELGRDGEVVKEMGDGEGAKEKKTNGSAARGRD</sequence>
<name>A0A5N5H2Y9_9ROSA</name>
<evidence type="ECO:0000256" key="1">
    <source>
        <dbReference type="SAM" id="MobiDB-lite"/>
    </source>
</evidence>
<dbReference type="PANTHER" id="PTHR47150:SF5">
    <property type="entry name" value="OS07G0546750 PROTEIN"/>
    <property type="match status" value="1"/>
</dbReference>
<gene>
    <name evidence="2" type="ORF">D8674_037480</name>
</gene>
<dbReference type="PANTHER" id="PTHR47150">
    <property type="entry name" value="OS12G0169200 PROTEIN"/>
    <property type="match status" value="1"/>
</dbReference>
<reference evidence="2 3" key="2">
    <citation type="submission" date="2019-11" db="EMBL/GenBank/DDBJ databases">
        <title>A de novo genome assembly of a pear dwarfing rootstock.</title>
        <authorList>
            <person name="Wang F."/>
            <person name="Wang J."/>
            <person name="Li S."/>
            <person name="Zhang Y."/>
            <person name="Fang M."/>
            <person name="Ma L."/>
            <person name="Zhao Y."/>
            <person name="Jiang S."/>
        </authorList>
    </citation>
    <scope>NUCLEOTIDE SEQUENCE [LARGE SCALE GENOMIC DNA]</scope>
    <source>
        <strain evidence="2">S2</strain>
        <tissue evidence="2">Leaf</tissue>
    </source>
</reference>
<dbReference type="Pfam" id="PF04827">
    <property type="entry name" value="Plant_tran"/>
    <property type="match status" value="1"/>
</dbReference>
<accession>A0A5N5H2Y9</accession>
<proteinExistence type="predicted"/>
<dbReference type="OrthoDB" id="1166219at2759"/>
<organism evidence="2 3">
    <name type="scientific">Pyrus ussuriensis x Pyrus communis</name>
    <dbReference type="NCBI Taxonomy" id="2448454"/>
    <lineage>
        <taxon>Eukaryota</taxon>
        <taxon>Viridiplantae</taxon>
        <taxon>Streptophyta</taxon>
        <taxon>Embryophyta</taxon>
        <taxon>Tracheophyta</taxon>
        <taxon>Spermatophyta</taxon>
        <taxon>Magnoliopsida</taxon>
        <taxon>eudicotyledons</taxon>
        <taxon>Gunneridae</taxon>
        <taxon>Pentapetalae</taxon>
        <taxon>rosids</taxon>
        <taxon>fabids</taxon>
        <taxon>Rosales</taxon>
        <taxon>Rosaceae</taxon>
        <taxon>Amygdaloideae</taxon>
        <taxon>Maleae</taxon>
        <taxon>Pyrus</taxon>
    </lineage>
</organism>
<dbReference type="Proteomes" id="UP000327157">
    <property type="component" value="Unassembled WGS sequence"/>
</dbReference>
<dbReference type="InterPro" id="IPR006912">
    <property type="entry name" value="Harbinger_derived_prot"/>
</dbReference>